<organism evidence="3 4">
    <name type="scientific">Penstemon davidsonii</name>
    <dbReference type="NCBI Taxonomy" id="160366"/>
    <lineage>
        <taxon>Eukaryota</taxon>
        <taxon>Viridiplantae</taxon>
        <taxon>Streptophyta</taxon>
        <taxon>Embryophyta</taxon>
        <taxon>Tracheophyta</taxon>
        <taxon>Spermatophyta</taxon>
        <taxon>Magnoliopsida</taxon>
        <taxon>eudicotyledons</taxon>
        <taxon>Gunneridae</taxon>
        <taxon>Pentapetalae</taxon>
        <taxon>asterids</taxon>
        <taxon>lamiids</taxon>
        <taxon>Lamiales</taxon>
        <taxon>Plantaginaceae</taxon>
        <taxon>Cheloneae</taxon>
        <taxon>Penstemon</taxon>
    </lineage>
</organism>
<keyword evidence="2" id="KW-0472">Membrane</keyword>
<dbReference type="PANTHER" id="PTHR32021">
    <property type="entry name" value="CASP-LIKE PROTEIN 5B3"/>
    <property type="match status" value="1"/>
</dbReference>
<sequence>MKDLWGSPGTVYGLLLRIGQCLFAAGSIGAMVSALGFSNYTAYCMAVVNVSSNLGIARFELLQILLGLL</sequence>
<feature type="transmembrane region" description="Helical" evidence="2">
    <location>
        <begin position="12"/>
        <end position="34"/>
    </location>
</feature>
<evidence type="ECO:0000256" key="2">
    <source>
        <dbReference type="SAM" id="Phobius"/>
    </source>
</evidence>
<dbReference type="EMBL" id="JAYDYQ010002687">
    <property type="protein sequence ID" value="KAK4478535.1"/>
    <property type="molecule type" value="Genomic_DNA"/>
</dbReference>
<evidence type="ECO:0000313" key="3">
    <source>
        <dbReference type="EMBL" id="KAK4478535.1"/>
    </source>
</evidence>
<reference evidence="3 4" key="1">
    <citation type="journal article" date="2023" name="bioRxiv">
        <title>Genome report: Whole genome sequence and annotation of Penstemon davidsonii.</title>
        <authorList>
            <person name="Ostevik K.L."/>
            <person name="Alabady M."/>
            <person name="Zhang M."/>
            <person name="Rausher M.D."/>
        </authorList>
    </citation>
    <scope>NUCLEOTIDE SEQUENCE [LARGE SCALE GENOMIC DNA]</scope>
    <source>
        <strain evidence="3">DNT005</strain>
        <tissue evidence="3">Whole leaf</tissue>
    </source>
</reference>
<proteinExistence type="predicted"/>
<keyword evidence="2" id="KW-0812">Transmembrane</keyword>
<dbReference type="InterPro" id="IPR045009">
    <property type="entry name" value="CASPL-5"/>
</dbReference>
<evidence type="ECO:0000256" key="1">
    <source>
        <dbReference type="ARBA" id="ARBA00011489"/>
    </source>
</evidence>
<keyword evidence="2" id="KW-1133">Transmembrane helix</keyword>
<evidence type="ECO:0000313" key="4">
    <source>
        <dbReference type="Proteomes" id="UP001291926"/>
    </source>
</evidence>
<protein>
    <submittedName>
        <fullName evidence="3">Uncharacterized protein</fullName>
    </submittedName>
</protein>
<comment type="subunit">
    <text evidence="1">Homodimer and heterodimers.</text>
</comment>
<comment type="caution">
    <text evidence="3">The sequence shown here is derived from an EMBL/GenBank/DDBJ whole genome shotgun (WGS) entry which is preliminary data.</text>
</comment>
<dbReference type="Proteomes" id="UP001291926">
    <property type="component" value="Unassembled WGS sequence"/>
</dbReference>
<name>A0ABR0CNN9_9LAMI</name>
<gene>
    <name evidence="3" type="ORF">RD792_014016</name>
</gene>
<dbReference type="PANTHER" id="PTHR32021:SF0">
    <property type="entry name" value="CASP-LIKE PROTEIN 5B2"/>
    <property type="match status" value="1"/>
</dbReference>
<keyword evidence="4" id="KW-1185">Reference proteome</keyword>
<accession>A0ABR0CNN9</accession>